<dbReference type="InterPro" id="IPR011622">
    <property type="entry name" value="7TMR_DISM_rcpt_extracell_dom2"/>
</dbReference>
<organism evidence="3 4">
    <name type="scientific">Variovorax paradoxus</name>
    <dbReference type="NCBI Taxonomy" id="34073"/>
    <lineage>
        <taxon>Bacteria</taxon>
        <taxon>Pseudomonadati</taxon>
        <taxon>Pseudomonadota</taxon>
        <taxon>Betaproteobacteria</taxon>
        <taxon>Burkholderiales</taxon>
        <taxon>Comamonadaceae</taxon>
        <taxon>Variovorax</taxon>
    </lineage>
</organism>
<dbReference type="PANTHER" id="PTHR46663">
    <property type="entry name" value="DIGUANYLATE CYCLASE DGCT-RELATED"/>
    <property type="match status" value="1"/>
</dbReference>
<dbReference type="NCBIfam" id="TIGR00254">
    <property type="entry name" value="GGDEF"/>
    <property type="match status" value="1"/>
</dbReference>
<dbReference type="Gene3D" id="3.30.70.270">
    <property type="match status" value="1"/>
</dbReference>
<dbReference type="PROSITE" id="PS50887">
    <property type="entry name" value="GGDEF"/>
    <property type="match status" value="1"/>
</dbReference>
<dbReference type="CDD" id="cd01949">
    <property type="entry name" value="GGDEF"/>
    <property type="match status" value="1"/>
</dbReference>
<evidence type="ECO:0000313" key="4">
    <source>
        <dbReference type="Proteomes" id="UP000077852"/>
    </source>
</evidence>
<dbReference type="AlphaFoldDB" id="A0AA91DKG3"/>
<feature type="domain" description="GGDEF" evidence="2">
    <location>
        <begin position="474"/>
        <end position="608"/>
    </location>
</feature>
<dbReference type="InterPro" id="IPR043128">
    <property type="entry name" value="Rev_trsase/Diguanyl_cyclase"/>
</dbReference>
<dbReference type="Proteomes" id="UP000077852">
    <property type="component" value="Unassembled WGS sequence"/>
</dbReference>
<dbReference type="Pfam" id="PF00990">
    <property type="entry name" value="GGDEF"/>
    <property type="match status" value="1"/>
</dbReference>
<dbReference type="InterPro" id="IPR029787">
    <property type="entry name" value="Nucleotide_cyclase"/>
</dbReference>
<evidence type="ECO:0000256" key="1">
    <source>
        <dbReference type="SAM" id="Phobius"/>
    </source>
</evidence>
<sequence length="627" mass="68542">MRRFARSAAAHPMMSRLFLCGAADTRLAWRLLVAAALALFLSAVAAAQPAGDAQRGPLLIRHQPNGLPAVRHLQVFEDKTRSLSIEQVRTPPQEARFAFPDDPLRGKESDRVLWFKLQMRLADPAEASREWLMLVPTVSTHDLRFYGPYDADGHALAAPVTTGMRYPWASRPAASEQMAWRFRLPGPGTYDVYFRVESTFARIYDVSVWDPADYLQSTQDKRMFDGVTYGVLIGLMVYGLVLFKVFGEGLYGFYMLSCACGVLALGSINGHALRYPFAHWPAAAGFAYTAGPALWAICKLQFGRRLLRLRHFAPPLDWLVQAFTVALALAIPYANWGAHPLMTFRLVQISVIASTVVMVIGALIAMRRRYWPAVLYFFGVALLLGGIGAIVVASWGWIEWAPNQMNVSQGALVAELIVFAVAMGSRLQLVLRSEQALTARTQQLVEALGTDALTGAASRAGFESRGEELLDKGQPFALMLLDLDGFKGVNDAHGHAAGDQVLIAIAQRLRAQLRKDDVVARLGGDEFAVLVLGTPSRDAMSLMARRMIEAGSQPVEYEGRSVTVGMSLGIACRPGDGDTLARLLRAADRAMYHVKQHRAGPAFTFASDLAAQPGSLSADVIPLERTG</sequence>
<dbReference type="Gene3D" id="2.60.40.2380">
    <property type="match status" value="1"/>
</dbReference>
<dbReference type="EMBL" id="LVHG01000063">
    <property type="protein sequence ID" value="OAK60192.1"/>
    <property type="molecule type" value="Genomic_DNA"/>
</dbReference>
<gene>
    <name evidence="3" type="ORF">A3K87_24045</name>
</gene>
<feature type="transmembrane region" description="Helical" evidence="1">
    <location>
        <begin position="226"/>
        <end position="246"/>
    </location>
</feature>
<evidence type="ECO:0000313" key="3">
    <source>
        <dbReference type="EMBL" id="OAK60192.1"/>
    </source>
</evidence>
<keyword evidence="1" id="KW-0472">Membrane</keyword>
<feature type="transmembrane region" description="Helical" evidence="1">
    <location>
        <begin position="346"/>
        <end position="366"/>
    </location>
</feature>
<dbReference type="SUPFAM" id="SSF55073">
    <property type="entry name" value="Nucleotide cyclase"/>
    <property type="match status" value="1"/>
</dbReference>
<proteinExistence type="predicted"/>
<comment type="caution">
    <text evidence="3">The sequence shown here is derived from an EMBL/GenBank/DDBJ whole genome shotgun (WGS) entry which is preliminary data.</text>
</comment>
<keyword evidence="1" id="KW-0812">Transmembrane</keyword>
<dbReference type="InterPro" id="IPR052163">
    <property type="entry name" value="DGC-Regulatory_Protein"/>
</dbReference>
<evidence type="ECO:0000259" key="2">
    <source>
        <dbReference type="PROSITE" id="PS50887"/>
    </source>
</evidence>
<dbReference type="InterPro" id="IPR011623">
    <property type="entry name" value="7TMR_DISM_rcpt_extracell_dom1"/>
</dbReference>
<reference evidence="3 4" key="1">
    <citation type="submission" date="2016-03" db="EMBL/GenBank/DDBJ databases">
        <title>Genome sequence of Variovorax paradoxus KB5.</title>
        <authorList>
            <person name="Jeong H."/>
            <person name="Hong C.E."/>
            <person name="Jo S.H."/>
            <person name="Park J.M."/>
        </authorList>
    </citation>
    <scope>NUCLEOTIDE SEQUENCE [LARGE SCALE GENOMIC DNA]</scope>
    <source>
        <strain evidence="3 4">KB5</strain>
    </source>
</reference>
<dbReference type="InterPro" id="IPR000160">
    <property type="entry name" value="GGDEF_dom"/>
</dbReference>
<dbReference type="PANTHER" id="PTHR46663:SF2">
    <property type="entry name" value="GGDEF DOMAIN-CONTAINING PROTEIN"/>
    <property type="match status" value="1"/>
</dbReference>
<dbReference type="Pfam" id="PF07696">
    <property type="entry name" value="7TMR-DISMED2"/>
    <property type="match status" value="1"/>
</dbReference>
<feature type="transmembrane region" description="Helical" evidence="1">
    <location>
        <begin position="373"/>
        <end position="398"/>
    </location>
</feature>
<feature type="transmembrane region" description="Helical" evidence="1">
    <location>
        <begin position="278"/>
        <end position="297"/>
    </location>
</feature>
<feature type="transmembrane region" description="Helical" evidence="1">
    <location>
        <begin position="253"/>
        <end position="272"/>
    </location>
</feature>
<dbReference type="SMART" id="SM00267">
    <property type="entry name" value="GGDEF"/>
    <property type="match status" value="1"/>
</dbReference>
<keyword evidence="1" id="KW-1133">Transmembrane helix</keyword>
<name>A0AA91DKG3_VARPD</name>
<dbReference type="Pfam" id="PF07695">
    <property type="entry name" value="7TMR-DISM_7TM"/>
    <property type="match status" value="1"/>
</dbReference>
<protein>
    <submittedName>
        <fullName evidence="3">Diguanylate cyclase</fullName>
    </submittedName>
</protein>
<feature type="transmembrane region" description="Helical" evidence="1">
    <location>
        <begin position="318"/>
        <end position="334"/>
    </location>
</feature>
<accession>A0AA91DKG3</accession>